<dbReference type="SUPFAM" id="SSF53448">
    <property type="entry name" value="Nucleotide-diphospho-sugar transferases"/>
    <property type="match status" value="1"/>
</dbReference>
<evidence type="ECO:0000313" key="15">
    <source>
        <dbReference type="Proteomes" id="UP001204833"/>
    </source>
</evidence>
<comment type="subcellular location">
    <subcellularLocation>
        <location evidence="1">Golgi apparatus membrane</location>
        <topology evidence="1">Single-pass type II membrane protein</topology>
    </subcellularLocation>
</comment>
<accession>A0AAD5FWP3</accession>
<evidence type="ECO:0000256" key="10">
    <source>
        <dbReference type="ARBA" id="ARBA00023136"/>
    </source>
</evidence>
<reference evidence="14 15" key="1">
    <citation type="journal article" date="2022" name="DNA Res.">
        <title>Genome analysis of five recently described species of the CUG-Ser clade uncovers Candida theae as a new hybrid lineage with pathogenic potential in the Candida parapsilosis species complex.</title>
        <authorList>
            <person name="Mixao V."/>
            <person name="Del Olmo V."/>
            <person name="Hegedusova E."/>
            <person name="Saus E."/>
            <person name="Pryszcz L."/>
            <person name="Cillingova A."/>
            <person name="Nosek J."/>
            <person name="Gabaldon T."/>
        </authorList>
    </citation>
    <scope>NUCLEOTIDE SEQUENCE [LARGE SCALE GENOMIC DNA]</scope>
    <source>
        <strain evidence="14 15">CBS 12239</strain>
    </source>
</reference>
<keyword evidence="15" id="KW-1185">Reference proteome</keyword>
<evidence type="ECO:0000256" key="2">
    <source>
        <dbReference type="ARBA" id="ARBA00004922"/>
    </source>
</evidence>
<comment type="caution">
    <text evidence="14">The sequence shown here is derived from an EMBL/GenBank/DDBJ whole genome shotgun (WGS) entry which is preliminary data.</text>
</comment>
<keyword evidence="6 13" id="KW-0812">Transmembrane</keyword>
<evidence type="ECO:0000256" key="1">
    <source>
        <dbReference type="ARBA" id="ARBA00004323"/>
    </source>
</evidence>
<gene>
    <name evidence="14" type="ORF">KGF57_004951</name>
</gene>
<feature type="compositionally biased region" description="Low complexity" evidence="12">
    <location>
        <begin position="242"/>
        <end position="275"/>
    </location>
</feature>
<evidence type="ECO:0000256" key="8">
    <source>
        <dbReference type="ARBA" id="ARBA00022989"/>
    </source>
</evidence>
<comment type="pathway">
    <text evidence="2">Protein modification; protein glycosylation.</text>
</comment>
<dbReference type="PANTHER" id="PTHR31392:SF1">
    <property type="entry name" value="ALPHA-1,3-MANNOSYLTRANSFERASE MNN1-RELATED"/>
    <property type="match status" value="1"/>
</dbReference>
<comment type="similarity">
    <text evidence="3">Belongs to the MNN1/MNT family.</text>
</comment>
<evidence type="ECO:0000256" key="9">
    <source>
        <dbReference type="ARBA" id="ARBA00023034"/>
    </source>
</evidence>
<organism evidence="14 15">
    <name type="scientific">Candida theae</name>
    <dbReference type="NCBI Taxonomy" id="1198502"/>
    <lineage>
        <taxon>Eukaryota</taxon>
        <taxon>Fungi</taxon>
        <taxon>Dikarya</taxon>
        <taxon>Ascomycota</taxon>
        <taxon>Saccharomycotina</taxon>
        <taxon>Pichiomycetes</taxon>
        <taxon>Debaryomycetaceae</taxon>
        <taxon>Candida/Lodderomyces clade</taxon>
        <taxon>Candida</taxon>
    </lineage>
</organism>
<evidence type="ECO:0000256" key="11">
    <source>
        <dbReference type="ARBA" id="ARBA00023180"/>
    </source>
</evidence>
<evidence type="ECO:0000313" key="14">
    <source>
        <dbReference type="EMBL" id="KAI5949121.1"/>
    </source>
</evidence>
<dbReference type="Pfam" id="PF11051">
    <property type="entry name" value="Mannosyl_trans3"/>
    <property type="match status" value="1"/>
</dbReference>
<evidence type="ECO:0000256" key="5">
    <source>
        <dbReference type="ARBA" id="ARBA00022679"/>
    </source>
</evidence>
<evidence type="ECO:0000256" key="12">
    <source>
        <dbReference type="SAM" id="MobiDB-lite"/>
    </source>
</evidence>
<protein>
    <submittedName>
        <fullName evidence="14">MNN13</fullName>
    </submittedName>
</protein>
<dbReference type="GeneID" id="76152995"/>
<evidence type="ECO:0000256" key="3">
    <source>
        <dbReference type="ARBA" id="ARBA00009105"/>
    </source>
</evidence>
<keyword evidence="7" id="KW-0735">Signal-anchor</keyword>
<keyword evidence="11" id="KW-0325">Glycoprotein</keyword>
<dbReference type="GO" id="GO:0006493">
    <property type="term" value="P:protein O-linked glycosylation"/>
    <property type="evidence" value="ECO:0007669"/>
    <property type="project" value="TreeGrafter"/>
</dbReference>
<keyword evidence="5" id="KW-0808">Transferase</keyword>
<feature type="transmembrane region" description="Helical" evidence="13">
    <location>
        <begin position="12"/>
        <end position="32"/>
    </location>
</feature>
<dbReference type="AlphaFoldDB" id="A0AAD5FWP3"/>
<keyword evidence="8 13" id="KW-1133">Transmembrane helix</keyword>
<dbReference type="InterPro" id="IPR029044">
    <property type="entry name" value="Nucleotide-diphossugar_trans"/>
</dbReference>
<keyword evidence="10 13" id="KW-0472">Membrane</keyword>
<dbReference type="PANTHER" id="PTHR31392">
    <property type="entry name" value="ALPHA-1,3-MANNOSYLTRANSFERASE MNN1-RELATED"/>
    <property type="match status" value="1"/>
</dbReference>
<dbReference type="GO" id="GO:0000139">
    <property type="term" value="C:Golgi membrane"/>
    <property type="evidence" value="ECO:0007669"/>
    <property type="project" value="UniProtKB-SubCell"/>
</dbReference>
<dbReference type="GO" id="GO:0000033">
    <property type="term" value="F:alpha-1,3-mannosyltransferase activity"/>
    <property type="evidence" value="ECO:0007669"/>
    <property type="project" value="TreeGrafter"/>
</dbReference>
<keyword evidence="4" id="KW-0328">Glycosyltransferase</keyword>
<dbReference type="GO" id="GO:0046354">
    <property type="term" value="P:mannan biosynthetic process"/>
    <property type="evidence" value="ECO:0007669"/>
    <property type="project" value="UniProtKB-ARBA"/>
</dbReference>
<evidence type="ECO:0000256" key="6">
    <source>
        <dbReference type="ARBA" id="ARBA00022692"/>
    </source>
</evidence>
<keyword evidence="9" id="KW-0333">Golgi apparatus</keyword>
<dbReference type="Proteomes" id="UP001204833">
    <property type="component" value="Unassembled WGS sequence"/>
</dbReference>
<proteinExistence type="inferred from homology"/>
<name>A0AAD5FWP3_9ASCO</name>
<sequence length="893" mass="104067">MIKLSSRSRKKVTIYYASVALWALLILTWYHYNYNYNYKSETLLNHSIYDMYDDHYNNQQPSSPKLSGTSNTGKKFPPSLADTATETDSLAENGDDAVDGDDLLFPNFKNTTVYQNLLDDYNLSKQIDFHSTVYDSIFQHHSMDSVLGNLNFQQRCDLFFKHIFLNNPNWIFDPTENYNVVWGAPFETYKKMHKEELEKAYAKQLQLKQQQVPIKEPTEVELHLKLQRLQRLERQKEQALKVQNAQPMKQQNQQNQQNQKQQQGGQNSPVQQQNQYGPLQNNLNPRDVVASFVDTPDYKEFQRSSYTKWKSHESDQKIVDNVSVLRLYNKCYLSNDEPKQQQQTAKFIKQQKSVIRQIDDDRSQIPKFVTSEPEQRIADVDFSEVFQRRVYPWLSYELPVFERWTGEIFNSPPNYRDILNDPTQPLAKSYSSSSSSSSASWPTSLKQSNNFLRNFKHACQGKGIVLSIADKHVEYTVSLIHLLRALNNKLPIQIVYHDNLNDDTKRQIVTAAREDFSHLPQSFQKIAHLFPSDYLDPKSKGLPKQEVWFVNTASVINERYKSQFGGFANKLLATFFNSFNEMMVIDADTVMMQDPKKYFQLQGYKDTGTFFFRDRAVIQNRHLSDGQFFHKISQSTVDSLMFDVPLLTDFTLRRDYFRGLLHTMESGMVLINRPLHFNSILMVVHMNFMHPLKRLSYGDKELYWLGFALAGDENYHFNKHGAAAIGEMTNPHERPRPDGTLHNSKELCSPHPGHISEENNHTLLWINSGFRFCHQAPMVNFNKEITFGSRLKSLPQTIEAFRAFYYSPLRIKTAIVPPQDPEIHHRRNIQDEPTHGWLMDQNYCQKYLWCGYSSIGGKVNDHEDNTMEGLVIEYGPKERAMFDYLGDIWIGVE</sequence>
<dbReference type="EMBL" id="JAIHNG010000165">
    <property type="protein sequence ID" value="KAI5949121.1"/>
    <property type="molecule type" value="Genomic_DNA"/>
</dbReference>
<evidence type="ECO:0000256" key="13">
    <source>
        <dbReference type="SAM" id="Phobius"/>
    </source>
</evidence>
<feature type="region of interest" description="Disordered" evidence="12">
    <location>
        <begin position="237"/>
        <end position="284"/>
    </location>
</feature>
<feature type="region of interest" description="Disordered" evidence="12">
    <location>
        <begin position="420"/>
        <end position="441"/>
    </location>
</feature>
<dbReference type="InterPro" id="IPR022751">
    <property type="entry name" value="Alpha_mannosyltransferase"/>
</dbReference>
<feature type="compositionally biased region" description="Low complexity" evidence="12">
    <location>
        <begin position="429"/>
        <end position="440"/>
    </location>
</feature>
<dbReference type="RefSeq" id="XP_051606631.1">
    <property type="nucleotide sequence ID" value="XM_051754515.1"/>
</dbReference>
<evidence type="ECO:0000256" key="4">
    <source>
        <dbReference type="ARBA" id="ARBA00022676"/>
    </source>
</evidence>
<evidence type="ECO:0000256" key="7">
    <source>
        <dbReference type="ARBA" id="ARBA00022968"/>
    </source>
</evidence>